<dbReference type="GO" id="GO:0051536">
    <property type="term" value="F:iron-sulfur cluster binding"/>
    <property type="evidence" value="ECO:0007669"/>
    <property type="project" value="UniProtKB-KW"/>
</dbReference>
<sequence>MTHLIVHGCCNDASCVPVCPVDCIHPTPDEPGFARAEQLYVDPRACIDCGACLDACPADAVRTDLEITAAELPYVEINERHFSGNPPLRVPPRPAPRFVDTPLRVAIVGAGPAGCYAAAALLEHSTARISMIDRLPTPHGLLRAGVAPDHQATKKVATYFDSVLSHPSVSCYFNVTVGEHVGLDELRAHHDAVIWAAGAPGDRELGIPGEDLPGCHSAREFVGWYNAHPDFVSTAFDFTGPRALVIGNGNVGLDVARMVVRDTGELAHTDMAAHALAALRASGIKEVIVAGRRGPEHAAYTLPELLALTQLDGVRVRTEHHEVSDACDAAPDDLALRLVKDMSSNDRASAPRTVHLRYLLSPLTINGSARVESVTFMRNELDRDVSGVRLRPTGQTETIATNLVLKAVGYRGRAVPGLPFDEASGTIPHVRGQIIHDGDPGFFCAGWIKRGPTGVIGSNKRCSLETVSTLLDVVSPESRDTGPESFTELVAARRLDYVDFAGWSRIRRAEEDRGLRCGTPRKKFTAVDDMIAIARTP</sequence>
<dbReference type="PRINTS" id="PR00419">
    <property type="entry name" value="ADXRDTASE"/>
</dbReference>
<accession>A0A0A0NNP4</accession>
<organism evidence="15 16">
    <name type="scientific">Streptomyces rapamycinicus (strain ATCC 29253 / DSM 41530 / NRRL 5491 / AYB-994)</name>
    <name type="common">Streptomyces hygroscopicus (strain ATCC 29253)</name>
    <dbReference type="NCBI Taxonomy" id="1343740"/>
    <lineage>
        <taxon>Bacteria</taxon>
        <taxon>Bacillati</taxon>
        <taxon>Actinomycetota</taxon>
        <taxon>Actinomycetes</taxon>
        <taxon>Kitasatosporales</taxon>
        <taxon>Streptomycetaceae</taxon>
        <taxon>Streptomyces</taxon>
        <taxon>Streptomyces violaceusniger group</taxon>
    </lineage>
</organism>
<comment type="catalytic activity">
    <reaction evidence="11">
        <text>2 reduced [2Fe-2S]-[ferredoxin] + NADP(+) + H(+) = 2 oxidized [2Fe-2S]-[ferredoxin] + NADPH</text>
        <dbReference type="Rhea" id="RHEA:20125"/>
        <dbReference type="Rhea" id="RHEA-COMP:10000"/>
        <dbReference type="Rhea" id="RHEA-COMP:10001"/>
        <dbReference type="ChEBI" id="CHEBI:15378"/>
        <dbReference type="ChEBI" id="CHEBI:33737"/>
        <dbReference type="ChEBI" id="CHEBI:33738"/>
        <dbReference type="ChEBI" id="CHEBI:57783"/>
        <dbReference type="ChEBI" id="CHEBI:58349"/>
        <dbReference type="EC" id="1.18.1.2"/>
    </reaction>
</comment>
<feature type="binding site" evidence="12">
    <location>
        <position position="113"/>
    </location>
    <ligand>
        <name>FAD</name>
        <dbReference type="ChEBI" id="CHEBI:57692"/>
    </ligand>
</feature>
<evidence type="ECO:0000256" key="4">
    <source>
        <dbReference type="ARBA" id="ARBA00022630"/>
    </source>
</evidence>
<dbReference type="InterPro" id="IPR017900">
    <property type="entry name" value="4Fe4S_Fe_S_CS"/>
</dbReference>
<dbReference type="RefSeq" id="WP_020874696.1">
    <property type="nucleotide sequence ID" value="NC_022785.1"/>
</dbReference>
<evidence type="ECO:0000256" key="7">
    <source>
        <dbReference type="ARBA" id="ARBA00022857"/>
    </source>
</evidence>
<dbReference type="STRING" id="1343740.M271_49275"/>
<name>A0A0A0NNP4_STRRN</name>
<dbReference type="PROSITE" id="PS51379">
    <property type="entry name" value="4FE4S_FER_2"/>
    <property type="match status" value="1"/>
</dbReference>
<proteinExistence type="inferred from homology"/>
<dbReference type="PANTHER" id="PTHR48467:SF1">
    <property type="entry name" value="GLUTAMATE SYNTHASE 1 [NADH], CHLOROPLASTIC-LIKE"/>
    <property type="match status" value="1"/>
</dbReference>
<evidence type="ECO:0000256" key="12">
    <source>
        <dbReference type="PIRSR" id="PIRSR000362-1"/>
    </source>
</evidence>
<evidence type="ECO:0000256" key="2">
    <source>
        <dbReference type="ARBA" id="ARBA00008312"/>
    </source>
</evidence>
<evidence type="ECO:0000256" key="3">
    <source>
        <dbReference type="ARBA" id="ARBA00013223"/>
    </source>
</evidence>
<feature type="binding site" evidence="13">
    <location>
        <position position="454"/>
    </location>
    <ligand>
        <name>NADP(+)</name>
        <dbReference type="ChEBI" id="CHEBI:58349"/>
    </ligand>
</feature>
<evidence type="ECO:0000256" key="11">
    <source>
        <dbReference type="ARBA" id="ARBA00047776"/>
    </source>
</evidence>
<evidence type="ECO:0000256" key="10">
    <source>
        <dbReference type="ARBA" id="ARBA00023014"/>
    </source>
</evidence>
<keyword evidence="8" id="KW-0560">Oxidoreductase</keyword>
<evidence type="ECO:0000313" key="16">
    <source>
        <dbReference type="Proteomes" id="UP000281594"/>
    </source>
</evidence>
<evidence type="ECO:0000256" key="8">
    <source>
        <dbReference type="ARBA" id="ARBA00023002"/>
    </source>
</evidence>
<evidence type="ECO:0000256" key="13">
    <source>
        <dbReference type="PIRSR" id="PIRSR000362-2"/>
    </source>
</evidence>
<dbReference type="Pfam" id="PF07992">
    <property type="entry name" value="Pyr_redox_2"/>
    <property type="match status" value="1"/>
</dbReference>
<protein>
    <recommendedName>
        <fullName evidence="3">ferredoxin--NADP(+) reductase</fullName>
        <ecNumber evidence="3">1.18.1.2</ecNumber>
    </recommendedName>
</protein>
<dbReference type="Pfam" id="PF00037">
    <property type="entry name" value="Fer4"/>
    <property type="match status" value="1"/>
</dbReference>
<dbReference type="InterPro" id="IPR023753">
    <property type="entry name" value="FAD/NAD-binding_dom"/>
</dbReference>
<feature type="binding site" evidence="13">
    <location>
        <begin position="248"/>
        <end position="251"/>
    </location>
    <ligand>
        <name>NADP(+)</name>
        <dbReference type="ChEBI" id="CHEBI:58349"/>
    </ligand>
</feature>
<dbReference type="KEGG" id="src:M271_49275"/>
<dbReference type="EC" id="1.18.1.2" evidence="3"/>
<evidence type="ECO:0000313" key="15">
    <source>
        <dbReference type="EMBL" id="RLV71946.1"/>
    </source>
</evidence>
<dbReference type="SUPFAM" id="SSF54862">
    <property type="entry name" value="4Fe-4S ferredoxins"/>
    <property type="match status" value="1"/>
</dbReference>
<dbReference type="SUPFAM" id="SSF51971">
    <property type="entry name" value="Nucleotide-binding domain"/>
    <property type="match status" value="2"/>
</dbReference>
<feature type="binding site" evidence="12">
    <location>
        <begin position="454"/>
        <end position="456"/>
    </location>
    <ligand>
        <name>FAD</name>
        <dbReference type="ChEBI" id="CHEBI:57692"/>
    </ligand>
</feature>
<feature type="binding site" evidence="12">
    <location>
        <position position="177"/>
    </location>
    <ligand>
        <name>FAD</name>
        <dbReference type="ChEBI" id="CHEBI:57692"/>
    </ligand>
</feature>
<evidence type="ECO:0000256" key="6">
    <source>
        <dbReference type="ARBA" id="ARBA00022827"/>
    </source>
</evidence>
<feature type="binding site" evidence="12">
    <location>
        <position position="447"/>
    </location>
    <ligand>
        <name>FAD</name>
        <dbReference type="ChEBI" id="CHEBI:57692"/>
    </ligand>
</feature>
<gene>
    <name evidence="15" type="ORF">D3C57_145505</name>
</gene>
<feature type="binding site" evidence="13">
    <location>
        <position position="304"/>
    </location>
    <ligand>
        <name>NADP(+)</name>
        <dbReference type="ChEBI" id="CHEBI:58349"/>
    </ligand>
</feature>
<dbReference type="EMBL" id="QYCY01000004">
    <property type="protein sequence ID" value="RLV71946.1"/>
    <property type="molecule type" value="Genomic_DNA"/>
</dbReference>
<dbReference type="AlphaFoldDB" id="A0A0A0NNP4"/>
<keyword evidence="9" id="KW-0408">Iron</keyword>
<evidence type="ECO:0000256" key="5">
    <source>
        <dbReference type="ARBA" id="ARBA00022723"/>
    </source>
</evidence>
<dbReference type="PIRSF" id="PIRSF000362">
    <property type="entry name" value="FNR"/>
    <property type="match status" value="1"/>
</dbReference>
<feature type="domain" description="4Fe-4S ferredoxin-type" evidence="14">
    <location>
        <begin position="37"/>
        <end position="66"/>
    </location>
</feature>
<feature type="binding site" evidence="12">
    <location>
        <position position="141"/>
    </location>
    <ligand>
        <name>FAD</name>
        <dbReference type="ChEBI" id="CHEBI:57692"/>
    </ligand>
</feature>
<dbReference type="Gene3D" id="3.30.70.20">
    <property type="match status" value="1"/>
</dbReference>
<comment type="cofactor">
    <cofactor evidence="1 12">
        <name>FAD</name>
        <dbReference type="ChEBI" id="CHEBI:57692"/>
    </cofactor>
</comment>
<dbReference type="PROSITE" id="PS00198">
    <property type="entry name" value="4FE4S_FER_1"/>
    <property type="match status" value="1"/>
</dbReference>
<dbReference type="InterPro" id="IPR021163">
    <property type="entry name" value="Ferredox_Rdtase_adrenod"/>
</dbReference>
<dbReference type="InterPro" id="IPR055275">
    <property type="entry name" value="Ferredox_Rdtase"/>
</dbReference>
<feature type="binding site" evidence="13">
    <location>
        <begin position="292"/>
        <end position="293"/>
    </location>
    <ligand>
        <name>NADP(+)</name>
        <dbReference type="ChEBI" id="CHEBI:58349"/>
    </ligand>
</feature>
<keyword evidence="6 12" id="KW-0274">FAD</keyword>
<keyword evidence="10" id="KW-0411">Iron-sulfur</keyword>
<dbReference type="PANTHER" id="PTHR48467">
    <property type="entry name" value="GLUTAMATE SYNTHASE 1 [NADH], CHLOROPLASTIC-LIKE"/>
    <property type="match status" value="1"/>
</dbReference>
<dbReference type="GO" id="GO:0004324">
    <property type="term" value="F:ferredoxin-NADP+ reductase activity"/>
    <property type="evidence" value="ECO:0007669"/>
    <property type="project" value="UniProtKB-EC"/>
</dbReference>
<evidence type="ECO:0000259" key="14">
    <source>
        <dbReference type="PROSITE" id="PS51379"/>
    </source>
</evidence>
<dbReference type="GO" id="GO:0046872">
    <property type="term" value="F:metal ion binding"/>
    <property type="evidence" value="ECO:0007669"/>
    <property type="project" value="UniProtKB-KW"/>
</dbReference>
<dbReference type="InterPro" id="IPR036188">
    <property type="entry name" value="FAD/NAD-bd_sf"/>
</dbReference>
<keyword evidence="5" id="KW-0479">Metal-binding</keyword>
<dbReference type="Gene3D" id="3.50.50.60">
    <property type="entry name" value="FAD/NAD(P)-binding domain"/>
    <property type="match status" value="1"/>
</dbReference>
<dbReference type="Gene3D" id="3.40.50.720">
    <property type="entry name" value="NAD(P)-binding Rossmann-like Domain"/>
    <property type="match status" value="1"/>
</dbReference>
<dbReference type="Proteomes" id="UP000281594">
    <property type="component" value="Unassembled WGS sequence"/>
</dbReference>
<evidence type="ECO:0000256" key="1">
    <source>
        <dbReference type="ARBA" id="ARBA00001974"/>
    </source>
</evidence>
<comment type="caution">
    <text evidence="15">The sequence shown here is derived from an EMBL/GenBank/DDBJ whole genome shotgun (WGS) entry which is preliminary data.</text>
</comment>
<reference evidence="15 16" key="1">
    <citation type="journal article" date="2018" name="J. Biol. Chem.">
        <title>Discovery of the actinoplanic acid pathway in Streptomyces rapamycinicus reveals a genetically conserved synergism with rapamycin.</title>
        <authorList>
            <person name="Mrak P."/>
            <person name="Krastel P."/>
            <person name="Pivk Lukancic P."/>
            <person name="Tao J."/>
            <person name="Pistorius D."/>
            <person name="Moore C.M."/>
        </authorList>
    </citation>
    <scope>NUCLEOTIDE SEQUENCE [LARGE SCALE GENOMIC DNA]</scope>
    <source>
        <strain evidence="15 16">NRRL 5491</strain>
    </source>
</reference>
<dbReference type="eggNOG" id="COG0493">
    <property type="taxonomic scope" value="Bacteria"/>
</dbReference>
<keyword evidence="4" id="KW-0285">Flavoprotein</keyword>
<dbReference type="InterPro" id="IPR017896">
    <property type="entry name" value="4Fe4S_Fe-S-bd"/>
</dbReference>
<keyword evidence="7 13" id="KW-0521">NADP</keyword>
<dbReference type="HOGENOM" id="CLU_024722_4_1_11"/>
<comment type="similarity">
    <text evidence="2">Belongs to the ferredoxin--NADP reductase type 1 family.</text>
</comment>
<evidence type="ECO:0000256" key="9">
    <source>
        <dbReference type="ARBA" id="ARBA00023004"/>
    </source>
</evidence>